<accession>A0A379LST5</accession>
<evidence type="ECO:0000313" key="2">
    <source>
        <dbReference type="Proteomes" id="UP000254640"/>
    </source>
</evidence>
<organism evidence="1 2">
    <name type="scientific">Enterobacter agglomerans</name>
    <name type="common">Erwinia herbicola</name>
    <name type="synonym">Pantoea agglomerans</name>
    <dbReference type="NCBI Taxonomy" id="549"/>
    <lineage>
        <taxon>Bacteria</taxon>
        <taxon>Pseudomonadati</taxon>
        <taxon>Pseudomonadota</taxon>
        <taxon>Gammaproteobacteria</taxon>
        <taxon>Enterobacterales</taxon>
        <taxon>Erwiniaceae</taxon>
        <taxon>Pantoea</taxon>
        <taxon>Pantoea agglomerans group</taxon>
    </lineage>
</organism>
<reference evidence="1 2" key="1">
    <citation type="submission" date="2018-06" db="EMBL/GenBank/DDBJ databases">
        <authorList>
            <consortium name="Pathogen Informatics"/>
            <person name="Doyle S."/>
        </authorList>
    </citation>
    <scope>NUCLEOTIDE SEQUENCE [LARGE SCALE GENOMIC DNA]</scope>
    <source>
        <strain evidence="1 2">NCTC9381</strain>
    </source>
</reference>
<evidence type="ECO:0000313" key="1">
    <source>
        <dbReference type="EMBL" id="SUE07297.1"/>
    </source>
</evidence>
<keyword evidence="2" id="KW-1185">Reference proteome</keyword>
<name>A0A379LST5_ENTAG</name>
<dbReference type="EMBL" id="UGSO01000003">
    <property type="protein sequence ID" value="SUE07297.1"/>
    <property type="molecule type" value="Genomic_DNA"/>
</dbReference>
<protein>
    <submittedName>
        <fullName evidence="1">Paraquat-inducible protein B</fullName>
    </submittedName>
</protein>
<gene>
    <name evidence="1" type="ORF">NCTC9381_06067</name>
</gene>
<sequence>MKTLSEDMQQSLQQLSRSIKGIQPGSPVYQKLTGDMQRLDLMLRELQPLLKTLDKKSNALIIQDAATDDPVPVGAKKRNEK</sequence>
<dbReference type="Proteomes" id="UP000254640">
    <property type="component" value="Unassembled WGS sequence"/>
</dbReference>
<dbReference type="AlphaFoldDB" id="A0A379LST5"/>
<proteinExistence type="predicted"/>